<keyword evidence="2" id="KW-1185">Reference proteome</keyword>
<gene>
    <name evidence="1" type="ORF">R3P38DRAFT_3003639</name>
</gene>
<comment type="caution">
    <text evidence="1">The sequence shown here is derived from an EMBL/GenBank/DDBJ whole genome shotgun (WGS) entry which is preliminary data.</text>
</comment>
<evidence type="ECO:0008006" key="3">
    <source>
        <dbReference type="Google" id="ProtNLM"/>
    </source>
</evidence>
<evidence type="ECO:0000313" key="2">
    <source>
        <dbReference type="Proteomes" id="UP001362999"/>
    </source>
</evidence>
<name>A0AAW0AKD8_9AGAR</name>
<protein>
    <recommendedName>
        <fullName evidence="3">Secreted protein</fullName>
    </recommendedName>
</protein>
<reference evidence="1 2" key="1">
    <citation type="journal article" date="2024" name="J Genomics">
        <title>Draft genome sequencing and assembly of Favolaschia claudopus CIRM-BRFM 2984 isolated from oak limbs.</title>
        <authorList>
            <person name="Navarro D."/>
            <person name="Drula E."/>
            <person name="Chaduli D."/>
            <person name="Cazenave R."/>
            <person name="Ahrendt S."/>
            <person name="Wang J."/>
            <person name="Lipzen A."/>
            <person name="Daum C."/>
            <person name="Barry K."/>
            <person name="Grigoriev I.V."/>
            <person name="Favel A."/>
            <person name="Rosso M.N."/>
            <person name="Martin F."/>
        </authorList>
    </citation>
    <scope>NUCLEOTIDE SEQUENCE [LARGE SCALE GENOMIC DNA]</scope>
    <source>
        <strain evidence="1 2">CIRM-BRFM 2984</strain>
    </source>
</reference>
<sequence length="82" mass="9072">MERLAFVGSLGVVGAGTVMALRGGRVDRCLRSSRYSLATCLTVKTLDLAVSYRMAVVSVTDPRRLIAEAWGVWLMLQRFRLP</sequence>
<evidence type="ECO:0000313" key="1">
    <source>
        <dbReference type="EMBL" id="KAK7013686.1"/>
    </source>
</evidence>
<accession>A0AAW0AKD8</accession>
<dbReference type="AlphaFoldDB" id="A0AAW0AKD8"/>
<organism evidence="1 2">
    <name type="scientific">Favolaschia claudopus</name>
    <dbReference type="NCBI Taxonomy" id="2862362"/>
    <lineage>
        <taxon>Eukaryota</taxon>
        <taxon>Fungi</taxon>
        <taxon>Dikarya</taxon>
        <taxon>Basidiomycota</taxon>
        <taxon>Agaricomycotina</taxon>
        <taxon>Agaricomycetes</taxon>
        <taxon>Agaricomycetidae</taxon>
        <taxon>Agaricales</taxon>
        <taxon>Marasmiineae</taxon>
        <taxon>Mycenaceae</taxon>
        <taxon>Favolaschia</taxon>
    </lineage>
</organism>
<dbReference type="EMBL" id="JAWWNJ010000058">
    <property type="protein sequence ID" value="KAK7013686.1"/>
    <property type="molecule type" value="Genomic_DNA"/>
</dbReference>
<dbReference type="Proteomes" id="UP001362999">
    <property type="component" value="Unassembled WGS sequence"/>
</dbReference>
<proteinExistence type="predicted"/>